<proteinExistence type="predicted"/>
<evidence type="ECO:0000313" key="2">
    <source>
        <dbReference type="EMBL" id="MPC14038.1"/>
    </source>
</evidence>
<protein>
    <submittedName>
        <fullName evidence="2">Uncharacterized protein</fullName>
    </submittedName>
</protein>
<accession>A0A5B7CXQ5</accession>
<feature type="region of interest" description="Disordered" evidence="1">
    <location>
        <begin position="1"/>
        <end position="61"/>
    </location>
</feature>
<comment type="caution">
    <text evidence="2">The sequence shown here is derived from an EMBL/GenBank/DDBJ whole genome shotgun (WGS) entry which is preliminary data.</text>
</comment>
<gene>
    <name evidence="2" type="ORF">E2C01_006791</name>
</gene>
<evidence type="ECO:0000313" key="3">
    <source>
        <dbReference type="Proteomes" id="UP000324222"/>
    </source>
</evidence>
<dbReference type="EMBL" id="VSRR010000324">
    <property type="protein sequence ID" value="MPC14038.1"/>
    <property type="molecule type" value="Genomic_DNA"/>
</dbReference>
<keyword evidence="3" id="KW-1185">Reference proteome</keyword>
<reference evidence="2 3" key="1">
    <citation type="submission" date="2019-05" db="EMBL/GenBank/DDBJ databases">
        <title>Another draft genome of Portunus trituberculatus and its Hox gene families provides insights of decapod evolution.</title>
        <authorList>
            <person name="Jeong J.-H."/>
            <person name="Song I."/>
            <person name="Kim S."/>
            <person name="Choi T."/>
            <person name="Kim D."/>
            <person name="Ryu S."/>
            <person name="Kim W."/>
        </authorList>
    </citation>
    <scope>NUCLEOTIDE SEQUENCE [LARGE SCALE GENOMIC DNA]</scope>
    <source>
        <tissue evidence="2">Muscle</tissue>
    </source>
</reference>
<evidence type="ECO:0000256" key="1">
    <source>
        <dbReference type="SAM" id="MobiDB-lite"/>
    </source>
</evidence>
<dbReference type="Proteomes" id="UP000324222">
    <property type="component" value="Unassembled WGS sequence"/>
</dbReference>
<dbReference type="AlphaFoldDB" id="A0A5B7CXQ5"/>
<name>A0A5B7CXQ5_PORTR</name>
<organism evidence="2 3">
    <name type="scientific">Portunus trituberculatus</name>
    <name type="common">Swimming crab</name>
    <name type="synonym">Neptunus trituberculatus</name>
    <dbReference type="NCBI Taxonomy" id="210409"/>
    <lineage>
        <taxon>Eukaryota</taxon>
        <taxon>Metazoa</taxon>
        <taxon>Ecdysozoa</taxon>
        <taxon>Arthropoda</taxon>
        <taxon>Crustacea</taxon>
        <taxon>Multicrustacea</taxon>
        <taxon>Malacostraca</taxon>
        <taxon>Eumalacostraca</taxon>
        <taxon>Eucarida</taxon>
        <taxon>Decapoda</taxon>
        <taxon>Pleocyemata</taxon>
        <taxon>Brachyura</taxon>
        <taxon>Eubrachyura</taxon>
        <taxon>Portunoidea</taxon>
        <taxon>Portunidae</taxon>
        <taxon>Portuninae</taxon>
        <taxon>Portunus</taxon>
    </lineage>
</organism>
<sequence>MRCYPKNSMRTPHHTTPLTDPHSQSPGDDATLPTPPTLYSQCAQRAQGHPQKAQRHGPMRNCEWQHTPSYRDTCWRHPHRGKTPRRVLNWNGRVAMLLLSLLVKYVCCGGGRSHDKVIPPTACLYCGEGRDEGSACRLI</sequence>